<dbReference type="PANTHER" id="PTHR31331:SF1">
    <property type="entry name" value="CYSTEINE RICH SECRETORY PROTEIN LCCL DOMAIN CONTAINING 2"/>
    <property type="match status" value="1"/>
</dbReference>
<feature type="transmembrane region" description="Helical" evidence="2">
    <location>
        <begin position="406"/>
        <end position="422"/>
    </location>
</feature>
<keyword evidence="5" id="KW-1185">Reference proteome</keyword>
<evidence type="ECO:0000313" key="4">
    <source>
        <dbReference type="EMBL" id="OCB88308.1"/>
    </source>
</evidence>
<gene>
    <name evidence="4" type="ORF">A7U60_g4510</name>
</gene>
<evidence type="ECO:0000256" key="2">
    <source>
        <dbReference type="SAM" id="Phobius"/>
    </source>
</evidence>
<dbReference type="EMBL" id="LNZH02000180">
    <property type="protein sequence ID" value="OCB88308.1"/>
    <property type="molecule type" value="Genomic_DNA"/>
</dbReference>
<feature type="transmembrane region" description="Helical" evidence="2">
    <location>
        <begin position="374"/>
        <end position="394"/>
    </location>
</feature>
<dbReference type="OrthoDB" id="441660at2759"/>
<accession>A0A9Q5N932</accession>
<organism evidence="4 5">
    <name type="scientific">Sanghuangporus baumii</name>
    <name type="common">Phellinus baumii</name>
    <dbReference type="NCBI Taxonomy" id="108892"/>
    <lineage>
        <taxon>Eukaryota</taxon>
        <taxon>Fungi</taxon>
        <taxon>Dikarya</taxon>
        <taxon>Basidiomycota</taxon>
        <taxon>Agaricomycotina</taxon>
        <taxon>Agaricomycetes</taxon>
        <taxon>Hymenochaetales</taxon>
        <taxon>Hymenochaetaceae</taxon>
        <taxon>Sanghuangporus</taxon>
    </lineage>
</organism>
<dbReference type="AlphaFoldDB" id="A0A9Q5N932"/>
<evidence type="ECO:0000259" key="3">
    <source>
        <dbReference type="Pfam" id="PF03815"/>
    </source>
</evidence>
<proteinExistence type="predicted"/>
<feature type="compositionally biased region" description="Low complexity" evidence="1">
    <location>
        <begin position="1"/>
        <end position="16"/>
    </location>
</feature>
<dbReference type="InterPro" id="IPR004043">
    <property type="entry name" value="LCCL"/>
</dbReference>
<evidence type="ECO:0000313" key="5">
    <source>
        <dbReference type="Proteomes" id="UP000757232"/>
    </source>
</evidence>
<dbReference type="Pfam" id="PF03815">
    <property type="entry name" value="LCCL"/>
    <property type="match status" value="1"/>
</dbReference>
<feature type="transmembrane region" description="Helical" evidence="2">
    <location>
        <begin position="132"/>
        <end position="149"/>
    </location>
</feature>
<feature type="transmembrane region" description="Helical" evidence="2">
    <location>
        <begin position="472"/>
        <end position="489"/>
    </location>
</feature>
<feature type="transmembrane region" description="Helical" evidence="2">
    <location>
        <begin position="320"/>
        <end position="336"/>
    </location>
</feature>
<feature type="compositionally biased region" description="Basic and acidic residues" evidence="1">
    <location>
        <begin position="17"/>
        <end position="41"/>
    </location>
</feature>
<feature type="transmembrane region" description="Helical" evidence="2">
    <location>
        <begin position="442"/>
        <end position="460"/>
    </location>
</feature>
<protein>
    <submittedName>
        <fullName evidence="4">LCCL domain-containing protein</fullName>
    </submittedName>
</protein>
<feature type="transmembrane region" description="Helical" evidence="2">
    <location>
        <begin position="341"/>
        <end position="359"/>
    </location>
</feature>
<sequence>MADSKVSSSSASPAESSDGRVSHSHKFDQEHRLEIDVERQSDSSGPGSPSQSILTAPRTLRERFLVRSRSKFPLLYHYTRKVAIYIRGPRPKTDLPDPTPILNRSYKIRNREVTIELEQAFLRWTRPFTSKWLLACLVPAYIIGLAFLTRSQYYFTPSDSWVGCTSTYWLANDECGLNGQNCEPFDNTTFDFRCPAQCTSVVLANPRTIGNIQIDNVPVIVGGGDDNKTYRGDSFICSAAVHAYDSYFYGRHLLTFFIFSGLFRDSSGGCGTVELIGNFTDFLSLTAYGLTSAPFPTIFPLSYRLSQTSALSHCSDLRDYVLAFNILISALLFLVLRPKPIFLYWCLVCVGFWHVILYSQPQGYPPPLDTAFEIFLPALFVAYAFWRLAFRFVLPAFSNAPLERSVWYLAAFWPGVLLNIVTEDIPIDRLLVGDIQKRSGALTAIIILGIVLVAIGVNQIRVIRKTGWLPKYLAWYITGGLIALVLSQLPNLTLRVHHYIFAIALMPGTAFPTRLSAIYQAFLLGMFLNGVAAFGFDSILQTAEDLRRDAPQGSSLPSLLTNLSTYNSSIPLSNQTIFWDAIPDSGDGWDGFALLVDDVERYTGTALNFSLASLQEGIPHFFRLAFQRSGSSGDFTKAATLWPNGTWMDPLPGPS</sequence>
<dbReference type="InterPro" id="IPR051957">
    <property type="entry name" value="CRISP-LCCL_domain"/>
</dbReference>
<dbReference type="Proteomes" id="UP000757232">
    <property type="component" value="Unassembled WGS sequence"/>
</dbReference>
<dbReference type="SUPFAM" id="SSF69848">
    <property type="entry name" value="LCCL domain"/>
    <property type="match status" value="1"/>
</dbReference>
<reference evidence="4" key="1">
    <citation type="submission" date="2016-06" db="EMBL/GenBank/DDBJ databases">
        <title>Draft Genome sequence of the fungus Inonotus baumii.</title>
        <authorList>
            <person name="Zhu H."/>
            <person name="Lin W."/>
        </authorList>
    </citation>
    <scope>NUCLEOTIDE SEQUENCE</scope>
    <source>
        <strain evidence="4">821</strain>
    </source>
</reference>
<keyword evidence="2" id="KW-0472">Membrane</keyword>
<dbReference type="Gene3D" id="2.170.130.20">
    <property type="entry name" value="LCCL-like domain"/>
    <property type="match status" value="1"/>
</dbReference>
<comment type="caution">
    <text evidence="4">The sequence shown here is derived from an EMBL/GenBank/DDBJ whole genome shotgun (WGS) entry which is preliminary data.</text>
</comment>
<feature type="domain" description="LCCL" evidence="3">
    <location>
        <begin position="175"/>
        <end position="243"/>
    </location>
</feature>
<evidence type="ECO:0000256" key="1">
    <source>
        <dbReference type="SAM" id="MobiDB-lite"/>
    </source>
</evidence>
<feature type="transmembrane region" description="Helical" evidence="2">
    <location>
        <begin position="517"/>
        <end position="540"/>
    </location>
</feature>
<feature type="region of interest" description="Disordered" evidence="1">
    <location>
        <begin position="1"/>
        <end position="54"/>
    </location>
</feature>
<feature type="compositionally biased region" description="Low complexity" evidence="1">
    <location>
        <begin position="42"/>
        <end position="52"/>
    </location>
</feature>
<dbReference type="InterPro" id="IPR036609">
    <property type="entry name" value="LCCL_sf"/>
</dbReference>
<keyword evidence="2" id="KW-0812">Transmembrane</keyword>
<keyword evidence="2" id="KW-1133">Transmembrane helix</keyword>
<name>A0A9Q5N932_SANBA</name>
<dbReference type="PANTHER" id="PTHR31331">
    <property type="entry name" value="LCCL DOMAIN PROTEIN (AFU_ORTHOLOGUE AFUA_5G08630)"/>
    <property type="match status" value="1"/>
</dbReference>